<dbReference type="SMART" id="SM00951">
    <property type="entry name" value="QLQ"/>
    <property type="match status" value="1"/>
</dbReference>
<evidence type="ECO:0000313" key="6">
    <source>
        <dbReference type="Proteomes" id="UP001187471"/>
    </source>
</evidence>
<proteinExistence type="inferred from homology"/>
<evidence type="ECO:0000256" key="1">
    <source>
        <dbReference type="ARBA" id="ARBA00004123"/>
    </source>
</evidence>
<keyword evidence="3" id="KW-0805">Transcription regulation</keyword>
<dbReference type="PANTHER" id="PTHR31602:SF111">
    <property type="entry name" value="GROWTH-REGULATING FACTOR"/>
    <property type="match status" value="1"/>
</dbReference>
<evidence type="ECO:0000256" key="2">
    <source>
        <dbReference type="ARBA" id="ARBA00023242"/>
    </source>
</evidence>
<dbReference type="GO" id="GO:0006355">
    <property type="term" value="P:regulation of DNA-templated transcription"/>
    <property type="evidence" value="ECO:0007669"/>
    <property type="project" value="InterPro"/>
</dbReference>
<sequence>MIEPDYGDGVVVDDMPLGDGDVTQAEVNNVDVNVNEGVCSEGVCEGLNGGDENNVDEGVHVNVNNLDMDKGVDEDVDEEVLAGLKRPFTPSQWKELEIQALIYKYITAYAPIPSNLLIPIRKALESAGFSGFPGNHLRPSILVGGRLGGGEVEPWPWELTVEGAV</sequence>
<dbReference type="GO" id="GO:0048731">
    <property type="term" value="P:system development"/>
    <property type="evidence" value="ECO:0007669"/>
    <property type="project" value="UniProtKB-ARBA"/>
</dbReference>
<gene>
    <name evidence="5" type="ORF">RJ640_009703</name>
</gene>
<keyword evidence="3" id="KW-0010">Activator</keyword>
<comment type="caution">
    <text evidence="5">The sequence shown here is derived from an EMBL/GenBank/DDBJ whole genome shotgun (WGS) entry which is preliminary data.</text>
</comment>
<evidence type="ECO:0000259" key="4">
    <source>
        <dbReference type="PROSITE" id="PS51666"/>
    </source>
</evidence>
<comment type="domain">
    <text evidence="3">The QLQ domain and WRC domain may be involved in protein-protein interaction and DNA-binding, respectively.</text>
</comment>
<organism evidence="5 6">
    <name type="scientific">Escallonia rubra</name>
    <dbReference type="NCBI Taxonomy" id="112253"/>
    <lineage>
        <taxon>Eukaryota</taxon>
        <taxon>Viridiplantae</taxon>
        <taxon>Streptophyta</taxon>
        <taxon>Embryophyta</taxon>
        <taxon>Tracheophyta</taxon>
        <taxon>Spermatophyta</taxon>
        <taxon>Magnoliopsida</taxon>
        <taxon>eudicotyledons</taxon>
        <taxon>Gunneridae</taxon>
        <taxon>Pentapetalae</taxon>
        <taxon>asterids</taxon>
        <taxon>campanulids</taxon>
        <taxon>Escalloniales</taxon>
        <taxon>Escalloniaceae</taxon>
        <taxon>Escallonia</taxon>
    </lineage>
</organism>
<feature type="domain" description="QLQ" evidence="4">
    <location>
        <begin position="87"/>
        <end position="122"/>
    </location>
</feature>
<keyword evidence="3" id="KW-0804">Transcription</keyword>
<comment type="similarity">
    <text evidence="3">Belongs to the GRF family.</text>
</comment>
<dbReference type="Proteomes" id="UP001187471">
    <property type="component" value="Unassembled WGS sequence"/>
</dbReference>
<dbReference type="InterPro" id="IPR014978">
    <property type="entry name" value="Gln-Leu-Gln_QLQ"/>
</dbReference>
<dbReference type="GO" id="GO:0006351">
    <property type="term" value="P:DNA-templated transcription"/>
    <property type="evidence" value="ECO:0007669"/>
    <property type="project" value="UniProtKB-UniRule"/>
</dbReference>
<evidence type="ECO:0000256" key="3">
    <source>
        <dbReference type="RuleBase" id="RU367127"/>
    </source>
</evidence>
<protein>
    <recommendedName>
        <fullName evidence="3">Growth-regulating factor</fullName>
    </recommendedName>
</protein>
<dbReference type="EMBL" id="JAVXUO010002204">
    <property type="protein sequence ID" value="KAK2975349.1"/>
    <property type="molecule type" value="Genomic_DNA"/>
</dbReference>
<comment type="function">
    <text evidence="3">Transcription activator.</text>
</comment>
<dbReference type="GO" id="GO:0005634">
    <property type="term" value="C:nucleus"/>
    <property type="evidence" value="ECO:0007669"/>
    <property type="project" value="UniProtKB-SubCell"/>
</dbReference>
<evidence type="ECO:0000313" key="5">
    <source>
        <dbReference type="EMBL" id="KAK2975349.1"/>
    </source>
</evidence>
<dbReference type="Pfam" id="PF08880">
    <property type="entry name" value="QLQ"/>
    <property type="match status" value="1"/>
</dbReference>
<name>A0AA88QQN2_9ASTE</name>
<dbReference type="GO" id="GO:0005524">
    <property type="term" value="F:ATP binding"/>
    <property type="evidence" value="ECO:0007669"/>
    <property type="project" value="UniProtKB-UniRule"/>
</dbReference>
<dbReference type="PROSITE" id="PS51666">
    <property type="entry name" value="QLQ"/>
    <property type="match status" value="1"/>
</dbReference>
<dbReference type="AlphaFoldDB" id="A0AA88QQN2"/>
<reference evidence="5" key="1">
    <citation type="submission" date="2022-12" db="EMBL/GenBank/DDBJ databases">
        <title>Draft genome assemblies for two species of Escallonia (Escalloniales).</title>
        <authorList>
            <person name="Chanderbali A."/>
            <person name="Dervinis C."/>
            <person name="Anghel I."/>
            <person name="Soltis D."/>
            <person name="Soltis P."/>
            <person name="Zapata F."/>
        </authorList>
    </citation>
    <scope>NUCLEOTIDE SEQUENCE</scope>
    <source>
        <strain evidence="5">UCBG92.1500</strain>
        <tissue evidence="5">Leaf</tissue>
    </source>
</reference>
<comment type="subcellular location">
    <subcellularLocation>
        <location evidence="1 3">Nucleus</location>
    </subcellularLocation>
</comment>
<keyword evidence="6" id="KW-1185">Reference proteome</keyword>
<dbReference type="PANTHER" id="PTHR31602">
    <property type="entry name" value="GROWTH-REGULATING FACTOR 5"/>
    <property type="match status" value="1"/>
</dbReference>
<accession>A0AA88QQN2</accession>
<dbReference type="InterPro" id="IPR031137">
    <property type="entry name" value="GRF"/>
</dbReference>
<keyword evidence="2 3" id="KW-0539">Nucleus</keyword>